<keyword evidence="4" id="KW-1185">Reference proteome</keyword>
<gene>
    <name evidence="3" type="ORF">NX778_14360</name>
</gene>
<dbReference type="Pfam" id="PF13785">
    <property type="entry name" value="DUF4178"/>
    <property type="match status" value="2"/>
</dbReference>
<protein>
    <submittedName>
        <fullName evidence="3">DUF4178 domain-containing protein</fullName>
    </submittedName>
</protein>
<dbReference type="EMBL" id="JANUGU010000004">
    <property type="protein sequence ID" value="MCS0659250.1"/>
    <property type="molecule type" value="Genomic_DNA"/>
</dbReference>
<feature type="domain" description="DUF4178" evidence="2">
    <location>
        <begin position="276"/>
        <end position="408"/>
    </location>
</feature>
<dbReference type="Proteomes" id="UP001204621">
    <property type="component" value="Unassembled WGS sequence"/>
</dbReference>
<sequence length="486" mass="53342">MQTVSCPSCGAPVEFKSHTSVMAVCDFCRAVVVKDGDAVKDFGKLSQVLEDYSRIQIGTAGVFAARHFTVVGRIQLRYSAGMWNEWYLLFDDGGTGWLGDSSGLYVVTTERPLGAAWPPFEQIEPGRDYEFGLGRFTAAEKRIAECIGGQGELPFRVGQGWQARVADLRSGAGFATLDYSDGDKPVLYAGSAVTLEQMQCQLLREDDQIRESSGKYRGKVQSLECPACGTAISYLPGLTSNIVCQSCHTQLDAASPKVQVLAKGAQMERVSFTLPVGAKGSINGAAWQVLGAMRRSDDEGTGWTEYLLYSTSESFFWLVETDEGWSRAKVMDNWPEAGHFDDQSVVVDKVPFKKLYSYTARVDYVAGAFNWRVAVGDTVRVAEYERAPSRLAGERTAEELTWSRSTPVAFDQVCAWFQADVPSLRRVAAAPRPAASARTQAQTFMWWMLGLNAIPLLLNFSGTIMWMILGLIALFVPPGFVKGDDS</sequence>
<comment type="caution">
    <text evidence="3">The sequence shown here is derived from an EMBL/GenBank/DDBJ whole genome shotgun (WGS) entry which is preliminary data.</text>
</comment>
<evidence type="ECO:0000313" key="3">
    <source>
        <dbReference type="EMBL" id="MCS0659250.1"/>
    </source>
</evidence>
<keyword evidence="1" id="KW-0472">Membrane</keyword>
<keyword evidence="1" id="KW-0812">Transmembrane</keyword>
<dbReference type="InterPro" id="IPR025235">
    <property type="entry name" value="DUF4178"/>
</dbReference>
<accession>A0ABT2CZ46</accession>
<proteinExistence type="predicted"/>
<evidence type="ECO:0000259" key="2">
    <source>
        <dbReference type="Pfam" id="PF13785"/>
    </source>
</evidence>
<evidence type="ECO:0000256" key="1">
    <source>
        <dbReference type="SAM" id="Phobius"/>
    </source>
</evidence>
<keyword evidence="1" id="KW-1133">Transmembrane helix</keyword>
<feature type="domain" description="DUF4178" evidence="2">
    <location>
        <begin position="56"/>
        <end position="193"/>
    </location>
</feature>
<feature type="transmembrane region" description="Helical" evidence="1">
    <location>
        <begin position="444"/>
        <end position="476"/>
    </location>
</feature>
<organism evidence="3 4">
    <name type="scientific">Massilia terrae</name>
    <dbReference type="NCBI Taxonomy" id="1811224"/>
    <lineage>
        <taxon>Bacteria</taxon>
        <taxon>Pseudomonadati</taxon>
        <taxon>Pseudomonadota</taxon>
        <taxon>Betaproteobacteria</taxon>
        <taxon>Burkholderiales</taxon>
        <taxon>Oxalobacteraceae</taxon>
        <taxon>Telluria group</taxon>
        <taxon>Massilia</taxon>
    </lineage>
</organism>
<reference evidence="3 4" key="1">
    <citation type="submission" date="2022-08" db="EMBL/GenBank/DDBJ databases">
        <title>Reclassification of Massilia species as members of the genera Telluria, Duganella, Pseudoduganella, Mokoshia gen. nov. and Zemynaea gen. nov. using orthogonal and non-orthogonal genome-based approaches.</title>
        <authorList>
            <person name="Bowman J.P."/>
        </authorList>
    </citation>
    <scope>NUCLEOTIDE SEQUENCE [LARGE SCALE GENOMIC DNA]</scope>
    <source>
        <strain evidence="3 4">JCM 31606</strain>
    </source>
</reference>
<dbReference type="RefSeq" id="WP_258812433.1">
    <property type="nucleotide sequence ID" value="NZ_JANUGU010000004.1"/>
</dbReference>
<evidence type="ECO:0000313" key="4">
    <source>
        <dbReference type="Proteomes" id="UP001204621"/>
    </source>
</evidence>
<name>A0ABT2CZ46_9BURK</name>